<feature type="domain" description="Chitin-binding type-2" evidence="8">
    <location>
        <begin position="245"/>
        <end position="300"/>
    </location>
</feature>
<dbReference type="AlphaFoldDB" id="A0A9P0MDX0"/>
<dbReference type="InterPro" id="IPR002557">
    <property type="entry name" value="Chitin-bd_dom"/>
</dbReference>
<feature type="compositionally biased region" description="Polar residues" evidence="6">
    <location>
        <begin position="167"/>
        <end position="189"/>
    </location>
</feature>
<comment type="caution">
    <text evidence="9">The sequence shown here is derived from an EMBL/GenBank/DDBJ whole genome shotgun (WGS) entry which is preliminary data.</text>
</comment>
<feature type="compositionally biased region" description="Low complexity" evidence="6">
    <location>
        <begin position="446"/>
        <end position="477"/>
    </location>
</feature>
<evidence type="ECO:0000256" key="6">
    <source>
        <dbReference type="SAM" id="MobiDB-lite"/>
    </source>
</evidence>
<dbReference type="SMART" id="SM00494">
    <property type="entry name" value="ChtBD2"/>
    <property type="match status" value="6"/>
</dbReference>
<dbReference type="GO" id="GO:0005576">
    <property type="term" value="C:extracellular region"/>
    <property type="evidence" value="ECO:0007669"/>
    <property type="project" value="InterPro"/>
</dbReference>
<dbReference type="InterPro" id="IPR036508">
    <property type="entry name" value="Chitin-bd_dom_sf"/>
</dbReference>
<evidence type="ECO:0000313" key="10">
    <source>
        <dbReference type="Proteomes" id="UP001152888"/>
    </source>
</evidence>
<dbReference type="PROSITE" id="PS50940">
    <property type="entry name" value="CHIT_BIND_II"/>
    <property type="match status" value="6"/>
</dbReference>
<evidence type="ECO:0000256" key="1">
    <source>
        <dbReference type="ARBA" id="ARBA00022669"/>
    </source>
</evidence>
<evidence type="ECO:0000256" key="7">
    <source>
        <dbReference type="SAM" id="SignalP"/>
    </source>
</evidence>
<dbReference type="EMBL" id="CAKOFQ010008072">
    <property type="protein sequence ID" value="CAH2011481.1"/>
    <property type="molecule type" value="Genomic_DNA"/>
</dbReference>
<accession>A0A9P0MDX0</accession>
<keyword evidence="10" id="KW-1185">Reference proteome</keyword>
<dbReference type="Pfam" id="PF01607">
    <property type="entry name" value="CBM_14"/>
    <property type="match status" value="6"/>
</dbReference>
<protein>
    <recommendedName>
        <fullName evidence="8">Chitin-binding type-2 domain-containing protein</fullName>
    </recommendedName>
</protein>
<evidence type="ECO:0000256" key="5">
    <source>
        <dbReference type="ARBA" id="ARBA00023180"/>
    </source>
</evidence>
<dbReference type="Proteomes" id="UP001152888">
    <property type="component" value="Unassembled WGS sequence"/>
</dbReference>
<feature type="signal peptide" evidence="7">
    <location>
        <begin position="1"/>
        <end position="15"/>
    </location>
</feature>
<keyword evidence="2 7" id="KW-0732">Signal</keyword>
<feature type="region of interest" description="Disordered" evidence="6">
    <location>
        <begin position="392"/>
        <end position="481"/>
    </location>
</feature>
<feature type="compositionally biased region" description="Polar residues" evidence="6">
    <location>
        <begin position="401"/>
        <end position="445"/>
    </location>
</feature>
<feature type="region of interest" description="Disordered" evidence="6">
    <location>
        <begin position="145"/>
        <end position="234"/>
    </location>
</feature>
<gene>
    <name evidence="9" type="ORF">ACAOBT_LOCUS32187</name>
</gene>
<evidence type="ECO:0000256" key="3">
    <source>
        <dbReference type="ARBA" id="ARBA00022737"/>
    </source>
</evidence>
<feature type="domain" description="Chitin-binding type-2" evidence="8">
    <location>
        <begin position="18"/>
        <end position="71"/>
    </location>
</feature>
<proteinExistence type="predicted"/>
<evidence type="ECO:0000256" key="4">
    <source>
        <dbReference type="ARBA" id="ARBA00023157"/>
    </source>
</evidence>
<dbReference type="PANTHER" id="PTHR23301">
    <property type="entry name" value="CHITIN BINDING PERITROPHIN-A"/>
    <property type="match status" value="1"/>
</dbReference>
<name>A0A9P0MDX0_ACAOB</name>
<feature type="domain" description="Chitin-binding type-2" evidence="8">
    <location>
        <begin position="492"/>
        <end position="547"/>
    </location>
</feature>
<evidence type="ECO:0000256" key="2">
    <source>
        <dbReference type="ARBA" id="ARBA00022729"/>
    </source>
</evidence>
<feature type="compositionally biased region" description="Low complexity" evidence="6">
    <location>
        <begin position="145"/>
        <end position="166"/>
    </location>
</feature>
<dbReference type="Gene3D" id="2.170.140.10">
    <property type="entry name" value="Chitin binding domain"/>
    <property type="match status" value="6"/>
</dbReference>
<dbReference type="PANTHER" id="PTHR23301:SF0">
    <property type="entry name" value="CHITIN-BINDING TYPE-2 DOMAIN-CONTAINING PROTEIN-RELATED"/>
    <property type="match status" value="1"/>
</dbReference>
<dbReference type="InterPro" id="IPR051940">
    <property type="entry name" value="Chitin_bind-dev_reg"/>
</dbReference>
<keyword evidence="4" id="KW-1015">Disulfide bond</keyword>
<dbReference type="OrthoDB" id="6020543at2759"/>
<reference evidence="9" key="1">
    <citation type="submission" date="2022-03" db="EMBL/GenBank/DDBJ databases">
        <authorList>
            <person name="Sayadi A."/>
        </authorList>
    </citation>
    <scope>NUCLEOTIDE SEQUENCE</scope>
</reference>
<dbReference type="GO" id="GO:0008061">
    <property type="term" value="F:chitin binding"/>
    <property type="evidence" value="ECO:0007669"/>
    <property type="project" value="UniProtKB-KW"/>
</dbReference>
<feature type="domain" description="Chitin-binding type-2" evidence="8">
    <location>
        <begin position="574"/>
        <end position="632"/>
    </location>
</feature>
<feature type="domain" description="Chitin-binding type-2" evidence="8">
    <location>
        <begin position="327"/>
        <end position="384"/>
    </location>
</feature>
<keyword evidence="1" id="KW-0147">Chitin-binding</keyword>
<organism evidence="9 10">
    <name type="scientific">Acanthoscelides obtectus</name>
    <name type="common">Bean weevil</name>
    <name type="synonym">Bruchus obtectus</name>
    <dbReference type="NCBI Taxonomy" id="200917"/>
    <lineage>
        <taxon>Eukaryota</taxon>
        <taxon>Metazoa</taxon>
        <taxon>Ecdysozoa</taxon>
        <taxon>Arthropoda</taxon>
        <taxon>Hexapoda</taxon>
        <taxon>Insecta</taxon>
        <taxon>Pterygota</taxon>
        <taxon>Neoptera</taxon>
        <taxon>Endopterygota</taxon>
        <taxon>Coleoptera</taxon>
        <taxon>Polyphaga</taxon>
        <taxon>Cucujiformia</taxon>
        <taxon>Chrysomeloidea</taxon>
        <taxon>Chrysomelidae</taxon>
        <taxon>Bruchinae</taxon>
        <taxon>Bruchini</taxon>
        <taxon>Acanthoscelides</taxon>
    </lineage>
</organism>
<keyword evidence="5" id="KW-0325">Glycoprotein</keyword>
<feature type="domain" description="Chitin-binding type-2" evidence="8">
    <location>
        <begin position="79"/>
        <end position="136"/>
    </location>
</feature>
<feature type="chain" id="PRO_5040350574" description="Chitin-binding type-2 domain-containing protein" evidence="7">
    <location>
        <begin position="16"/>
        <end position="632"/>
    </location>
</feature>
<feature type="compositionally biased region" description="Low complexity" evidence="6">
    <location>
        <begin position="190"/>
        <end position="216"/>
    </location>
</feature>
<sequence>MLLQVLVVALGVVTATHRDECRGMLPAPTENCNEYILHHNGKPFVNECPEGLLFDKNRLICDLPENTECLKPNECIKHGIECKSDSGHPVFRPHPNCTQFCECSNGIPYVRNCPSNLHWNPTLNACDWPEHAGCAAARQNTTRTTASAYTTSHQNVTTSSQNTTTSAPRTTSQNATRITTSHPHTTSQNTTRTTIPASSTTRQQSPRTTSSPNTTSHVTRRSSEASETTTPSEDQIGTEICLKEGVVCHWNEPAYQAISDCSKFCQCANGRPFLKTCPGGLHFNSRINVCDWPSQAGCDTNRTTTEKTITDRSEDKESEVNECHKEHIKCKSDSDHPVFRPHPNCTQFCECSNGVPYVRNCPSNLHWNPTLNACDWPEHAGCAAPRQNTTRTTASAYTTSHQNVTTSRQNTTTSAPRTTSQNATRITTSHPHTTSQNPKRTTIPASSTTSQHSSRTTSSPNTTSHVTRTTEASETTTPSDDQIGTEICLKEGVVCHWNEPAYQAISDCSKFCQCANGRPFLKICPGGLHFNSIINVCDWPSQAGCDTNRTTTEKATTDRFDDKGTEVNACHKEHIKCPVVDPRTPVYRAVSDCHQFCECANGRPFLFDCPDGTLFNEKLNVCDHAYNVKCNA</sequence>
<evidence type="ECO:0000259" key="8">
    <source>
        <dbReference type="PROSITE" id="PS50940"/>
    </source>
</evidence>
<evidence type="ECO:0000313" key="9">
    <source>
        <dbReference type="EMBL" id="CAH2011481.1"/>
    </source>
</evidence>
<dbReference type="SUPFAM" id="SSF57625">
    <property type="entry name" value="Invertebrate chitin-binding proteins"/>
    <property type="match status" value="6"/>
</dbReference>
<keyword evidence="3" id="KW-0677">Repeat</keyword>